<dbReference type="InterPro" id="IPR013324">
    <property type="entry name" value="RNA_pol_sigma_r3/r4-like"/>
</dbReference>
<evidence type="ECO:0000256" key="4">
    <source>
        <dbReference type="ARBA" id="ARBA00023163"/>
    </source>
</evidence>
<feature type="domain" description="RNA polymerase sigma-70 region 2" evidence="5">
    <location>
        <begin position="17"/>
        <end position="83"/>
    </location>
</feature>
<sequence>MHNTVKIPTEENAFRDLFEEHYAPLVLFAFNYVKDQDEAEEMVQEVMTNVWIKAETIAITSSVKSYLYGCVRNACLNHLKHQKIVNQYQTHQLATAPASFDETPLELEELQEKLRTALDKIPARCREVFELNRFEGLRYKEIAAQLNLSLKTVENQMGKALKILREELGDYLYLIIWSSSGMGVIFELIVR</sequence>
<evidence type="ECO:0000313" key="8">
    <source>
        <dbReference type="Proteomes" id="UP001610063"/>
    </source>
</evidence>
<proteinExistence type="inferred from homology"/>
<dbReference type="Pfam" id="PF04542">
    <property type="entry name" value="Sigma70_r2"/>
    <property type="match status" value="1"/>
</dbReference>
<dbReference type="CDD" id="cd06171">
    <property type="entry name" value="Sigma70_r4"/>
    <property type="match status" value="1"/>
</dbReference>
<dbReference type="InterPro" id="IPR039425">
    <property type="entry name" value="RNA_pol_sigma-70-like"/>
</dbReference>
<dbReference type="EMBL" id="JBIPKE010000016">
    <property type="protein sequence ID" value="MFH6983874.1"/>
    <property type="molecule type" value="Genomic_DNA"/>
</dbReference>
<evidence type="ECO:0000259" key="5">
    <source>
        <dbReference type="Pfam" id="PF04542"/>
    </source>
</evidence>
<evidence type="ECO:0000256" key="1">
    <source>
        <dbReference type="ARBA" id="ARBA00010641"/>
    </source>
</evidence>
<dbReference type="InterPro" id="IPR036388">
    <property type="entry name" value="WH-like_DNA-bd_sf"/>
</dbReference>
<dbReference type="Pfam" id="PF08281">
    <property type="entry name" value="Sigma70_r4_2"/>
    <property type="match status" value="1"/>
</dbReference>
<dbReference type="PANTHER" id="PTHR43133">
    <property type="entry name" value="RNA POLYMERASE ECF-TYPE SIGMA FACTO"/>
    <property type="match status" value="1"/>
</dbReference>
<keyword evidence="4" id="KW-0804">Transcription</keyword>
<evidence type="ECO:0000313" key="7">
    <source>
        <dbReference type="EMBL" id="MFH6983874.1"/>
    </source>
</evidence>
<dbReference type="RefSeq" id="WP_395417391.1">
    <property type="nucleotide sequence ID" value="NZ_JBIPKE010000016.1"/>
</dbReference>
<dbReference type="NCBIfam" id="TIGR02937">
    <property type="entry name" value="sigma70-ECF"/>
    <property type="match status" value="1"/>
</dbReference>
<dbReference type="InterPro" id="IPR013325">
    <property type="entry name" value="RNA_pol_sigma_r2"/>
</dbReference>
<dbReference type="InterPro" id="IPR014284">
    <property type="entry name" value="RNA_pol_sigma-70_dom"/>
</dbReference>
<accession>A0ABW7NAU7</accession>
<dbReference type="Gene3D" id="1.10.10.10">
    <property type="entry name" value="Winged helix-like DNA-binding domain superfamily/Winged helix DNA-binding domain"/>
    <property type="match status" value="1"/>
</dbReference>
<evidence type="ECO:0000259" key="6">
    <source>
        <dbReference type="Pfam" id="PF08281"/>
    </source>
</evidence>
<dbReference type="SUPFAM" id="SSF88659">
    <property type="entry name" value="Sigma3 and sigma4 domains of RNA polymerase sigma factors"/>
    <property type="match status" value="1"/>
</dbReference>
<protein>
    <submittedName>
        <fullName evidence="7">RNA polymerase sigma-70 factor</fullName>
    </submittedName>
</protein>
<reference evidence="7 8" key="1">
    <citation type="journal article" date="2013" name="Int. J. Syst. Evol. Microbiol.">
        <title>Marinoscillum luteum sp. nov., isolated from marine sediment.</title>
        <authorList>
            <person name="Cha I.T."/>
            <person name="Park S.J."/>
            <person name="Kim S.J."/>
            <person name="Kim J.G."/>
            <person name="Jung M.Y."/>
            <person name="Shin K.S."/>
            <person name="Kwon K.K."/>
            <person name="Yang S.H."/>
            <person name="Seo Y.S."/>
            <person name="Rhee S.K."/>
        </authorList>
    </citation>
    <scope>NUCLEOTIDE SEQUENCE [LARGE SCALE GENOMIC DNA]</scope>
    <source>
        <strain evidence="7 8">KCTC 23939</strain>
    </source>
</reference>
<dbReference type="NCBIfam" id="TIGR02985">
    <property type="entry name" value="Sig70_bacteroi1"/>
    <property type="match status" value="1"/>
</dbReference>
<feature type="domain" description="RNA polymerase sigma factor 70 region 4 type 2" evidence="6">
    <location>
        <begin position="112"/>
        <end position="163"/>
    </location>
</feature>
<dbReference type="PANTHER" id="PTHR43133:SF46">
    <property type="entry name" value="RNA POLYMERASE SIGMA-70 FACTOR ECF SUBFAMILY"/>
    <property type="match status" value="1"/>
</dbReference>
<keyword evidence="3" id="KW-0731">Sigma factor</keyword>
<evidence type="ECO:0000256" key="2">
    <source>
        <dbReference type="ARBA" id="ARBA00023015"/>
    </source>
</evidence>
<keyword evidence="8" id="KW-1185">Reference proteome</keyword>
<dbReference type="InterPro" id="IPR014327">
    <property type="entry name" value="RNA_pol_sigma70_bacteroid"/>
</dbReference>
<gene>
    <name evidence="7" type="ORF">ACHKAR_10500</name>
</gene>
<name>A0ABW7NAU7_9BACT</name>
<dbReference type="Gene3D" id="1.10.1740.10">
    <property type="match status" value="1"/>
</dbReference>
<evidence type="ECO:0000256" key="3">
    <source>
        <dbReference type="ARBA" id="ARBA00023082"/>
    </source>
</evidence>
<organism evidence="7 8">
    <name type="scientific">Marinoscillum luteum</name>
    <dbReference type="NCBI Taxonomy" id="861051"/>
    <lineage>
        <taxon>Bacteria</taxon>
        <taxon>Pseudomonadati</taxon>
        <taxon>Bacteroidota</taxon>
        <taxon>Cytophagia</taxon>
        <taxon>Cytophagales</taxon>
        <taxon>Reichenbachiellaceae</taxon>
        <taxon>Marinoscillum</taxon>
    </lineage>
</organism>
<keyword evidence="2" id="KW-0805">Transcription regulation</keyword>
<comment type="similarity">
    <text evidence="1">Belongs to the sigma-70 factor family. ECF subfamily.</text>
</comment>
<comment type="caution">
    <text evidence="7">The sequence shown here is derived from an EMBL/GenBank/DDBJ whole genome shotgun (WGS) entry which is preliminary data.</text>
</comment>
<dbReference type="SUPFAM" id="SSF88946">
    <property type="entry name" value="Sigma2 domain of RNA polymerase sigma factors"/>
    <property type="match status" value="1"/>
</dbReference>
<dbReference type="Proteomes" id="UP001610063">
    <property type="component" value="Unassembled WGS sequence"/>
</dbReference>
<dbReference type="InterPro" id="IPR013249">
    <property type="entry name" value="RNA_pol_sigma70_r4_t2"/>
</dbReference>
<dbReference type="InterPro" id="IPR007627">
    <property type="entry name" value="RNA_pol_sigma70_r2"/>
</dbReference>